<proteinExistence type="inferred from homology"/>
<dbReference type="PANTHER" id="PTHR12919:SF20">
    <property type="entry name" value="SMALL RIBOSOMAL SUBUNIT PROTEIN BS16M"/>
    <property type="match status" value="1"/>
</dbReference>
<dbReference type="InterPro" id="IPR000307">
    <property type="entry name" value="Ribosomal_bS16"/>
</dbReference>
<evidence type="ECO:0000256" key="4">
    <source>
        <dbReference type="ARBA" id="ARBA00023128"/>
    </source>
</evidence>
<reference evidence="8" key="1">
    <citation type="submission" date="2020-12" db="EMBL/GenBank/DDBJ databases">
        <authorList>
            <consortium name="Molecular Ecology Group"/>
        </authorList>
    </citation>
    <scope>NUCLEOTIDE SEQUENCE</scope>
    <source>
        <strain evidence="8">TBG_1078</strain>
    </source>
</reference>
<dbReference type="GO" id="GO:0032543">
    <property type="term" value="P:mitochondrial translation"/>
    <property type="evidence" value="ECO:0007669"/>
    <property type="project" value="TreeGrafter"/>
</dbReference>
<dbReference type="SUPFAM" id="SSF54565">
    <property type="entry name" value="Ribosomal protein S16"/>
    <property type="match status" value="1"/>
</dbReference>
<dbReference type="PANTHER" id="PTHR12919">
    <property type="entry name" value="30S RIBOSOMAL PROTEIN S16"/>
    <property type="match status" value="1"/>
</dbReference>
<dbReference type="GO" id="GO:0005743">
    <property type="term" value="C:mitochondrial inner membrane"/>
    <property type="evidence" value="ECO:0007669"/>
    <property type="project" value="UniProtKB-ARBA"/>
</dbReference>
<dbReference type="Proteomes" id="UP000645828">
    <property type="component" value="Unassembled WGS sequence"/>
</dbReference>
<dbReference type="FunFam" id="3.30.1320.10:FF:000004">
    <property type="entry name" value="28S ribosomal protein S16, mitochondrial"/>
    <property type="match status" value="1"/>
</dbReference>
<evidence type="ECO:0000256" key="5">
    <source>
        <dbReference type="ARBA" id="ARBA00023274"/>
    </source>
</evidence>
<dbReference type="AlphaFoldDB" id="A0A811ZW25"/>
<comment type="subcellular location">
    <subcellularLocation>
        <location evidence="1">Mitochondrion</location>
    </subcellularLocation>
</comment>
<keyword evidence="4" id="KW-0496">Mitochondrion</keyword>
<keyword evidence="3" id="KW-0689">Ribosomal protein</keyword>
<comment type="caution">
    <text evidence="8">The sequence shown here is derived from an EMBL/GenBank/DDBJ whole genome shotgun (WGS) entry which is preliminary data.</text>
</comment>
<dbReference type="Gene3D" id="3.30.1320.10">
    <property type="match status" value="1"/>
</dbReference>
<keyword evidence="5" id="KW-0687">Ribonucleoprotein</keyword>
<dbReference type="EMBL" id="CAJHUB010000780">
    <property type="protein sequence ID" value="CAD7693399.1"/>
    <property type="molecule type" value="Genomic_DNA"/>
</dbReference>
<evidence type="ECO:0000256" key="2">
    <source>
        <dbReference type="ARBA" id="ARBA00006668"/>
    </source>
</evidence>
<sequence length="105" mass="11936">MTQLLSTAKAYHRGHLTIRLALSDCANQPFYHIHLDSYDPLPNSHGKKIVALNLDQIWHWIHYGTHLSQQVEKILGLSGFVPVHPMMITYAERPQRKGGLLLASQ</sequence>
<evidence type="ECO:0000313" key="8">
    <source>
        <dbReference type="EMBL" id="CAD7693399.1"/>
    </source>
</evidence>
<comment type="similarity">
    <text evidence="2">Belongs to the bacterial ribosomal protein bS16 family.</text>
</comment>
<name>A0A811ZW25_NYCPR</name>
<evidence type="ECO:0000313" key="9">
    <source>
        <dbReference type="Proteomes" id="UP000645828"/>
    </source>
</evidence>
<keyword evidence="9" id="KW-1185">Reference proteome</keyword>
<evidence type="ECO:0000256" key="6">
    <source>
        <dbReference type="ARBA" id="ARBA00035263"/>
    </source>
</evidence>
<dbReference type="InterPro" id="IPR023803">
    <property type="entry name" value="Ribosomal_bS16_dom_sf"/>
</dbReference>
<evidence type="ECO:0000256" key="1">
    <source>
        <dbReference type="ARBA" id="ARBA00004173"/>
    </source>
</evidence>
<gene>
    <name evidence="8" type="ORF">NYPRO_LOCUS26191</name>
</gene>
<evidence type="ECO:0000256" key="7">
    <source>
        <dbReference type="ARBA" id="ARBA00035438"/>
    </source>
</evidence>
<organism evidence="8 9">
    <name type="scientific">Nyctereutes procyonoides</name>
    <name type="common">Raccoon dog</name>
    <name type="synonym">Canis procyonoides</name>
    <dbReference type="NCBI Taxonomy" id="34880"/>
    <lineage>
        <taxon>Eukaryota</taxon>
        <taxon>Metazoa</taxon>
        <taxon>Chordata</taxon>
        <taxon>Craniata</taxon>
        <taxon>Vertebrata</taxon>
        <taxon>Euteleostomi</taxon>
        <taxon>Mammalia</taxon>
        <taxon>Eutheria</taxon>
        <taxon>Laurasiatheria</taxon>
        <taxon>Carnivora</taxon>
        <taxon>Caniformia</taxon>
        <taxon>Canidae</taxon>
        <taxon>Nyctereutes</taxon>
    </lineage>
</organism>
<accession>A0A811ZW25</accession>
<evidence type="ECO:0000256" key="3">
    <source>
        <dbReference type="ARBA" id="ARBA00022980"/>
    </source>
</evidence>
<dbReference type="GO" id="GO:0003735">
    <property type="term" value="F:structural constituent of ribosome"/>
    <property type="evidence" value="ECO:0007669"/>
    <property type="project" value="InterPro"/>
</dbReference>
<dbReference type="GO" id="GO:0005763">
    <property type="term" value="C:mitochondrial small ribosomal subunit"/>
    <property type="evidence" value="ECO:0007669"/>
    <property type="project" value="UniProtKB-ARBA"/>
</dbReference>
<protein>
    <recommendedName>
        <fullName evidence="6">Small ribosomal subunit protein bS16m</fullName>
    </recommendedName>
    <alternativeName>
        <fullName evidence="7">28S ribosomal protein S16, mitochondrial</fullName>
    </alternativeName>
</protein>